<dbReference type="AlphaFoldDB" id="A0AAD4R0Y4"/>
<gene>
    <name evidence="3" type="ORF">DdX_15439</name>
</gene>
<reference evidence="3" key="1">
    <citation type="submission" date="2022-01" db="EMBL/GenBank/DDBJ databases">
        <title>Genome Sequence Resource for Two Populations of Ditylenchus destructor, the Migratory Endoparasitic Phytonematode.</title>
        <authorList>
            <person name="Zhang H."/>
            <person name="Lin R."/>
            <person name="Xie B."/>
        </authorList>
    </citation>
    <scope>NUCLEOTIDE SEQUENCE</scope>
    <source>
        <strain evidence="3">BazhouSP</strain>
    </source>
</reference>
<proteinExistence type="predicted"/>
<evidence type="ECO:0000256" key="1">
    <source>
        <dbReference type="SAM" id="MobiDB-lite"/>
    </source>
</evidence>
<evidence type="ECO:0000313" key="3">
    <source>
        <dbReference type="EMBL" id="KAI1702540.1"/>
    </source>
</evidence>
<feature type="signal peptide" evidence="2">
    <location>
        <begin position="1"/>
        <end position="23"/>
    </location>
</feature>
<organism evidence="3 4">
    <name type="scientific">Ditylenchus destructor</name>
    <dbReference type="NCBI Taxonomy" id="166010"/>
    <lineage>
        <taxon>Eukaryota</taxon>
        <taxon>Metazoa</taxon>
        <taxon>Ecdysozoa</taxon>
        <taxon>Nematoda</taxon>
        <taxon>Chromadorea</taxon>
        <taxon>Rhabditida</taxon>
        <taxon>Tylenchina</taxon>
        <taxon>Tylenchomorpha</taxon>
        <taxon>Sphaerularioidea</taxon>
        <taxon>Anguinidae</taxon>
        <taxon>Anguininae</taxon>
        <taxon>Ditylenchus</taxon>
    </lineage>
</organism>
<dbReference type="EMBL" id="JAKKPZ010000097">
    <property type="protein sequence ID" value="KAI1702540.1"/>
    <property type="molecule type" value="Genomic_DNA"/>
</dbReference>
<sequence length="239" mass="26749">MQSLWKCVIYFAVILSIVNVAFSSKITIHVDNEGKVAFKAPTCQEIHEGWKIVKETDKVEHESETGITVHYSSELETIKNWINMGDVEFEHLTETNVKKNAESAELDIWANGLMHHGHPRVLVEHNDGSMDHLKKALVSHATKVFGEHKPMKVKFGVAYRDYTIHFDSYSSDEPIGGVNFRIILKKVEDKVENPAQGGGDIQAGNNAHNDHTGTRPPKDNAGNEKQRTNSGDAIHKHGH</sequence>
<comment type="caution">
    <text evidence="3">The sequence shown here is derived from an EMBL/GenBank/DDBJ whole genome shotgun (WGS) entry which is preliminary data.</text>
</comment>
<evidence type="ECO:0000313" key="4">
    <source>
        <dbReference type="Proteomes" id="UP001201812"/>
    </source>
</evidence>
<feature type="region of interest" description="Disordered" evidence="1">
    <location>
        <begin position="193"/>
        <end position="239"/>
    </location>
</feature>
<name>A0AAD4R0Y4_9BILA</name>
<evidence type="ECO:0000256" key="2">
    <source>
        <dbReference type="SAM" id="SignalP"/>
    </source>
</evidence>
<keyword evidence="4" id="KW-1185">Reference proteome</keyword>
<keyword evidence="2" id="KW-0732">Signal</keyword>
<protein>
    <submittedName>
        <fullName evidence="3">Uncharacterized protein</fullName>
    </submittedName>
</protein>
<feature type="compositionally biased region" description="Basic and acidic residues" evidence="1">
    <location>
        <begin position="208"/>
        <end position="227"/>
    </location>
</feature>
<dbReference type="Proteomes" id="UP001201812">
    <property type="component" value="Unassembled WGS sequence"/>
</dbReference>
<feature type="chain" id="PRO_5042131793" evidence="2">
    <location>
        <begin position="24"/>
        <end position="239"/>
    </location>
</feature>
<accession>A0AAD4R0Y4</accession>